<dbReference type="Proteomes" id="UP001203852">
    <property type="component" value="Unassembled WGS sequence"/>
</dbReference>
<reference evidence="2" key="1">
    <citation type="journal article" date="2022" name="bioRxiv">
        <title>Deciphering the potential niche of two novel black yeast fungi from a biological soil crust based on their genomes, phenotypes, and melanin regulation.</title>
        <authorList>
            <consortium name="DOE Joint Genome Institute"/>
            <person name="Carr E.C."/>
            <person name="Barton Q."/>
            <person name="Grambo S."/>
            <person name="Sullivan M."/>
            <person name="Renfro C.M."/>
            <person name="Kuo A."/>
            <person name="Pangilinan J."/>
            <person name="Lipzen A."/>
            <person name="Keymanesh K."/>
            <person name="Savage E."/>
            <person name="Barry K."/>
            <person name="Grigoriev I.V."/>
            <person name="Riekhof W.R."/>
            <person name="Harris S.S."/>
        </authorList>
    </citation>
    <scope>NUCLEOTIDE SEQUENCE</scope>
    <source>
        <strain evidence="2">JF 03-4F</strain>
    </source>
</reference>
<keyword evidence="3" id="KW-1185">Reference proteome</keyword>
<organism evidence="2 3">
    <name type="scientific">Exophiala viscosa</name>
    <dbReference type="NCBI Taxonomy" id="2486360"/>
    <lineage>
        <taxon>Eukaryota</taxon>
        <taxon>Fungi</taxon>
        <taxon>Dikarya</taxon>
        <taxon>Ascomycota</taxon>
        <taxon>Pezizomycotina</taxon>
        <taxon>Eurotiomycetes</taxon>
        <taxon>Chaetothyriomycetidae</taxon>
        <taxon>Chaetothyriales</taxon>
        <taxon>Herpotrichiellaceae</taxon>
        <taxon>Exophiala</taxon>
    </lineage>
</organism>
<dbReference type="EMBL" id="MU404360">
    <property type="protein sequence ID" value="KAI1609261.1"/>
    <property type="molecule type" value="Genomic_DNA"/>
</dbReference>
<dbReference type="AlphaFoldDB" id="A0AAN6I9L8"/>
<evidence type="ECO:0000313" key="2">
    <source>
        <dbReference type="EMBL" id="KAI1609261.1"/>
    </source>
</evidence>
<name>A0AAN6I9L8_9EURO</name>
<feature type="region of interest" description="Disordered" evidence="1">
    <location>
        <begin position="1"/>
        <end position="33"/>
    </location>
</feature>
<evidence type="ECO:0000256" key="1">
    <source>
        <dbReference type="SAM" id="MobiDB-lite"/>
    </source>
</evidence>
<proteinExistence type="predicted"/>
<comment type="caution">
    <text evidence="2">The sequence shown here is derived from an EMBL/GenBank/DDBJ whole genome shotgun (WGS) entry which is preliminary data.</text>
</comment>
<accession>A0AAN6I9L8</accession>
<protein>
    <submittedName>
        <fullName evidence="2">Uncharacterized protein</fullName>
    </submittedName>
</protein>
<evidence type="ECO:0000313" key="3">
    <source>
        <dbReference type="Proteomes" id="UP001203852"/>
    </source>
</evidence>
<feature type="region of interest" description="Disordered" evidence="1">
    <location>
        <begin position="69"/>
        <end position="96"/>
    </location>
</feature>
<sequence>MVKALSGEAGASSHRSACGYSCTRKPKSSKLSRTPGLSGLPFHQFLEFPAFCLPDSLALRVALQSDDTSPDASNAVYHNRTSPSPPDASPSLSTCKTYASDQDRSHWPILRLAGQMASDYCVRPIAAIRSSSSPLRQVIIPQKDPGCTGDSDRTVTSSPCVVLFALSHNLSITLHPTLPTHQDETCESLLALLLPVYFCVHRTPSIRNKHVAAHFTACFA</sequence>
<gene>
    <name evidence="2" type="ORF">EDD36DRAFT_65478</name>
</gene>